<evidence type="ECO:0000313" key="3">
    <source>
        <dbReference type="EMBL" id="ASN68912.1"/>
    </source>
</evidence>
<keyword evidence="1" id="KW-0472">Membrane</keyword>
<name>A0A2H4J1L2_9CAUD</name>
<dbReference type="EMBL" id="MF417883">
    <property type="protein sequence ID" value="ASN68912.1"/>
    <property type="molecule type" value="Genomic_DNA"/>
</dbReference>
<gene>
    <name evidence="2" type="ORF">10F10_40</name>
    <name evidence="3" type="ORF">7F11_16</name>
    <name evidence="4" type="ORF">8AX2_15</name>
</gene>
<organism evidence="3">
    <name type="scientific">uncultured Caudovirales phage</name>
    <dbReference type="NCBI Taxonomy" id="2100421"/>
    <lineage>
        <taxon>Viruses</taxon>
        <taxon>Duplodnaviria</taxon>
        <taxon>Heunggongvirae</taxon>
        <taxon>Uroviricota</taxon>
        <taxon>Caudoviricetes</taxon>
        <taxon>Peduoviridae</taxon>
        <taxon>Maltschvirus</taxon>
        <taxon>Maltschvirus maltsch</taxon>
    </lineage>
</organism>
<sequence>MARTHPMFAMKLTLILLGALLYLVGTLGWFGWFAIDLLDTGTTEALLYAFAGTCAWLLISFGLAIHIIKTARPTVGGR</sequence>
<keyword evidence="1" id="KW-0812">Transmembrane</keyword>
<keyword evidence="1" id="KW-1133">Transmembrane helix</keyword>
<dbReference type="EMBL" id="MF417884">
    <property type="protein sequence ID" value="ASN68986.1"/>
    <property type="molecule type" value="Genomic_DNA"/>
</dbReference>
<evidence type="ECO:0000256" key="1">
    <source>
        <dbReference type="SAM" id="Phobius"/>
    </source>
</evidence>
<reference evidence="3" key="1">
    <citation type="submission" date="2017-06" db="EMBL/GenBank/DDBJ databases">
        <title>Novel phages from South African skin metaviromes.</title>
        <authorList>
            <person name="van Zyl L.J."/>
            <person name="Abrahams Y."/>
            <person name="Stander E.A."/>
            <person name="Kirby B.M."/>
            <person name="Clavaud C."/>
            <person name="Farcet C."/>
            <person name="Breton L."/>
            <person name="Trindade M.I."/>
        </authorList>
    </citation>
    <scope>NUCLEOTIDE SEQUENCE</scope>
</reference>
<protein>
    <submittedName>
        <fullName evidence="3">Uncharacterized protein</fullName>
    </submittedName>
</protein>
<proteinExistence type="predicted"/>
<evidence type="ECO:0000313" key="2">
    <source>
        <dbReference type="EMBL" id="ASN68863.1"/>
    </source>
</evidence>
<dbReference type="EMBL" id="MF417882">
    <property type="protein sequence ID" value="ASN68863.1"/>
    <property type="molecule type" value="Genomic_DNA"/>
</dbReference>
<feature type="transmembrane region" description="Helical" evidence="1">
    <location>
        <begin position="12"/>
        <end position="35"/>
    </location>
</feature>
<feature type="transmembrane region" description="Helical" evidence="1">
    <location>
        <begin position="47"/>
        <end position="68"/>
    </location>
</feature>
<evidence type="ECO:0000313" key="4">
    <source>
        <dbReference type="EMBL" id="ASN68986.1"/>
    </source>
</evidence>
<accession>A0A2H4J1L2</accession>